<dbReference type="Gene3D" id="3.30.200.20">
    <property type="entry name" value="Phosphorylase Kinase, domain 1"/>
    <property type="match status" value="1"/>
</dbReference>
<keyword evidence="10 17" id="KW-0067">ATP-binding</keyword>
<dbReference type="InterPro" id="IPR011009">
    <property type="entry name" value="Kinase-like_dom_sf"/>
</dbReference>
<proteinExistence type="predicted"/>
<name>A0A3P6A7Q6_BRACM</name>
<dbReference type="GO" id="GO:0016020">
    <property type="term" value="C:membrane"/>
    <property type="evidence" value="ECO:0007669"/>
    <property type="project" value="UniProtKB-SubCell"/>
</dbReference>
<reference evidence="23" key="1">
    <citation type="submission" date="2018-11" db="EMBL/GenBank/DDBJ databases">
        <authorList>
            <consortium name="Genoscope - CEA"/>
            <person name="William W."/>
        </authorList>
    </citation>
    <scope>NUCLEOTIDE SEQUENCE</scope>
</reference>
<feature type="binding site" evidence="17">
    <location>
        <position position="361"/>
    </location>
    <ligand>
        <name>ATP</name>
        <dbReference type="ChEBI" id="CHEBI:30616"/>
    </ligand>
</feature>
<keyword evidence="14" id="KW-0325">Glycoprotein</keyword>
<evidence type="ECO:0000256" key="17">
    <source>
        <dbReference type="PROSITE-ProRule" id="PRU10141"/>
    </source>
</evidence>
<keyword evidence="11 19" id="KW-1133">Transmembrane helix</keyword>
<comment type="subcellular location">
    <subcellularLocation>
        <location evidence="1">Membrane</location>
        <topology evidence="1">Single-pass membrane protein</topology>
    </subcellularLocation>
</comment>
<evidence type="ECO:0000256" key="15">
    <source>
        <dbReference type="ARBA" id="ARBA00047558"/>
    </source>
</evidence>
<feature type="chain" id="PRO_5017977366" evidence="20">
    <location>
        <begin position="23"/>
        <end position="874"/>
    </location>
</feature>
<evidence type="ECO:0000256" key="8">
    <source>
        <dbReference type="ARBA" id="ARBA00022741"/>
    </source>
</evidence>
<dbReference type="PROSITE" id="PS00107">
    <property type="entry name" value="PROTEIN_KINASE_ATP"/>
    <property type="match status" value="1"/>
</dbReference>
<dbReference type="SMART" id="SM00220">
    <property type="entry name" value="S_TKc"/>
    <property type="match status" value="1"/>
</dbReference>
<evidence type="ECO:0000256" key="14">
    <source>
        <dbReference type="ARBA" id="ARBA00023180"/>
    </source>
</evidence>
<dbReference type="InterPro" id="IPR017441">
    <property type="entry name" value="Protein_kinase_ATP_BS"/>
</dbReference>
<evidence type="ECO:0000256" key="19">
    <source>
        <dbReference type="SAM" id="Phobius"/>
    </source>
</evidence>
<keyword evidence="4" id="KW-0808">Transferase</keyword>
<keyword evidence="8 17" id="KW-0547">Nucleotide-binding</keyword>
<evidence type="ECO:0000256" key="9">
    <source>
        <dbReference type="ARBA" id="ARBA00022777"/>
    </source>
</evidence>
<keyword evidence="3" id="KW-0597">Phosphoprotein</keyword>
<dbReference type="InterPro" id="IPR008271">
    <property type="entry name" value="Ser/Thr_kinase_AS"/>
</dbReference>
<feature type="transmembrane region" description="Helical" evidence="19">
    <location>
        <begin position="276"/>
        <end position="298"/>
    </location>
</feature>
<evidence type="ECO:0000256" key="1">
    <source>
        <dbReference type="ARBA" id="ARBA00004167"/>
    </source>
</evidence>
<evidence type="ECO:0000313" key="23">
    <source>
        <dbReference type="EMBL" id="VDC83263.1"/>
    </source>
</evidence>
<keyword evidence="5 19" id="KW-0812">Transmembrane</keyword>
<dbReference type="InterPro" id="IPR038408">
    <property type="entry name" value="GNK2_sf"/>
</dbReference>
<keyword evidence="7" id="KW-0677">Repeat</keyword>
<keyword evidence="2" id="KW-0723">Serine/threonine-protein kinase</keyword>
<evidence type="ECO:0000256" key="11">
    <source>
        <dbReference type="ARBA" id="ARBA00022989"/>
    </source>
</evidence>
<dbReference type="Pfam" id="PF07714">
    <property type="entry name" value="PK_Tyr_Ser-Thr"/>
    <property type="match status" value="1"/>
</dbReference>
<evidence type="ECO:0000256" key="3">
    <source>
        <dbReference type="ARBA" id="ARBA00022553"/>
    </source>
</evidence>
<evidence type="ECO:0000256" key="4">
    <source>
        <dbReference type="ARBA" id="ARBA00022679"/>
    </source>
</evidence>
<dbReference type="CDD" id="cd23509">
    <property type="entry name" value="Gnk2-like"/>
    <property type="match status" value="3"/>
</dbReference>
<keyword evidence="6 20" id="KW-0732">Signal</keyword>
<evidence type="ECO:0000256" key="10">
    <source>
        <dbReference type="ARBA" id="ARBA00022840"/>
    </source>
</evidence>
<dbReference type="PROSITE" id="PS51473">
    <property type="entry name" value="GNK2"/>
    <property type="match status" value="3"/>
</dbReference>
<dbReference type="Gene3D" id="3.30.430.20">
    <property type="entry name" value="Gnk2 domain, C-X8-C-X2-C motif"/>
    <property type="match status" value="4"/>
</dbReference>
<evidence type="ECO:0000256" key="13">
    <source>
        <dbReference type="ARBA" id="ARBA00023170"/>
    </source>
</evidence>
<protein>
    <submittedName>
        <fullName evidence="23">Uncharacterized protein</fullName>
    </submittedName>
</protein>
<accession>A0A3P6A7Q6</accession>
<dbReference type="InterPro" id="IPR000719">
    <property type="entry name" value="Prot_kinase_dom"/>
</dbReference>
<evidence type="ECO:0000259" key="21">
    <source>
        <dbReference type="PROSITE" id="PS50011"/>
    </source>
</evidence>
<dbReference type="EMBL" id="LR031572">
    <property type="protein sequence ID" value="VDC83263.1"/>
    <property type="molecule type" value="Genomic_DNA"/>
</dbReference>
<organism evidence="23">
    <name type="scientific">Brassica campestris</name>
    <name type="common">Field mustard</name>
    <dbReference type="NCBI Taxonomy" id="3711"/>
    <lineage>
        <taxon>Eukaryota</taxon>
        <taxon>Viridiplantae</taxon>
        <taxon>Streptophyta</taxon>
        <taxon>Embryophyta</taxon>
        <taxon>Tracheophyta</taxon>
        <taxon>Spermatophyta</taxon>
        <taxon>Magnoliopsida</taxon>
        <taxon>eudicotyledons</taxon>
        <taxon>Gunneridae</taxon>
        <taxon>Pentapetalae</taxon>
        <taxon>rosids</taxon>
        <taxon>malvids</taxon>
        <taxon>Brassicales</taxon>
        <taxon>Brassicaceae</taxon>
        <taxon>Brassiceae</taxon>
        <taxon>Brassica</taxon>
    </lineage>
</organism>
<feature type="domain" description="Gnk2-homologous" evidence="22">
    <location>
        <begin position="708"/>
        <end position="815"/>
    </location>
</feature>
<feature type="domain" description="Gnk2-homologous" evidence="22">
    <location>
        <begin position="23"/>
        <end position="129"/>
    </location>
</feature>
<dbReference type="AlphaFoldDB" id="A0A3P6A7Q6"/>
<dbReference type="Pfam" id="PF01657">
    <property type="entry name" value="Stress-antifung"/>
    <property type="match status" value="3"/>
</dbReference>
<feature type="region of interest" description="Disordered" evidence="18">
    <location>
        <begin position="627"/>
        <end position="647"/>
    </location>
</feature>
<dbReference type="PANTHER" id="PTHR27002">
    <property type="entry name" value="RECEPTOR-LIKE SERINE/THREONINE-PROTEIN KINASE SD1-8"/>
    <property type="match status" value="1"/>
</dbReference>
<evidence type="ECO:0000256" key="5">
    <source>
        <dbReference type="ARBA" id="ARBA00022692"/>
    </source>
</evidence>
<dbReference type="PANTHER" id="PTHR27002:SF742">
    <property type="entry name" value="CYSTEINE-RICH RECEPTOR-LIKE PROTEIN KINASE 21"/>
    <property type="match status" value="1"/>
</dbReference>
<dbReference type="PROSITE" id="PS51257">
    <property type="entry name" value="PROKAR_LIPOPROTEIN"/>
    <property type="match status" value="1"/>
</dbReference>
<gene>
    <name evidence="23" type="ORF">BRAA03T14481Z</name>
</gene>
<dbReference type="FunFam" id="3.30.200.20:FF:000959">
    <property type="entry name" value="Cysteine-rich receptor-like protein kinase 17"/>
    <property type="match status" value="1"/>
</dbReference>
<dbReference type="CDD" id="cd14066">
    <property type="entry name" value="STKc_IRAK"/>
    <property type="match status" value="1"/>
</dbReference>
<evidence type="ECO:0000259" key="22">
    <source>
        <dbReference type="PROSITE" id="PS51473"/>
    </source>
</evidence>
<dbReference type="Gene3D" id="1.10.510.10">
    <property type="entry name" value="Transferase(Phosphotransferase) domain 1"/>
    <property type="match status" value="1"/>
</dbReference>
<dbReference type="FunFam" id="3.30.430.20:FF:000007">
    <property type="entry name" value="Cysteine-rich receptor-like protein kinase 11"/>
    <property type="match status" value="1"/>
</dbReference>
<keyword evidence="13" id="KW-0675">Receptor</keyword>
<evidence type="ECO:0000256" key="20">
    <source>
        <dbReference type="SAM" id="SignalP"/>
    </source>
</evidence>
<dbReference type="InterPro" id="IPR002902">
    <property type="entry name" value="GNK2"/>
</dbReference>
<dbReference type="InterPro" id="IPR001245">
    <property type="entry name" value="Ser-Thr/Tyr_kinase_cat_dom"/>
</dbReference>
<feature type="signal peptide" evidence="20">
    <location>
        <begin position="1"/>
        <end position="22"/>
    </location>
</feature>
<evidence type="ECO:0000256" key="2">
    <source>
        <dbReference type="ARBA" id="ARBA00022527"/>
    </source>
</evidence>
<evidence type="ECO:0000256" key="16">
    <source>
        <dbReference type="ARBA" id="ARBA00047951"/>
    </source>
</evidence>
<keyword evidence="12 19" id="KW-0472">Membrane</keyword>
<dbReference type="GO" id="GO:0005524">
    <property type="term" value="F:ATP binding"/>
    <property type="evidence" value="ECO:0007669"/>
    <property type="project" value="UniProtKB-UniRule"/>
</dbReference>
<dbReference type="PROSITE" id="PS50011">
    <property type="entry name" value="PROTEIN_KINASE_DOM"/>
    <property type="match status" value="1"/>
</dbReference>
<feature type="domain" description="Gnk2-homologous" evidence="22">
    <location>
        <begin position="137"/>
        <end position="244"/>
    </location>
</feature>
<sequence>MGIKKMVDLSIVFWFVLMGSCAVSSQTCSKRSGVFTPNNTYDLNRQAMLSVLPSSVTANDGFNTTSIGQEPNKAYGLAMCIPGTETQTCSDCIMASTRRLLQNCPEETEATDWRNRESLCLVRYSNRSFYGSLNEDTMWRQYNSALDTSVNSTEFVNTWEDLMGNLIDTAASKSNPKYYAAGTKELRVSTNIHGFMQCSKDLTSWNCTECLRQNVNEYMSCCRGRQGGSIARSSCFMRWELYPFLGLFDSQASPEVPEDQANTTKKDGINISAGEIAAIVVVPTVVVTVLLALGFGFWRRRRVYQAFPRERKCFHTESVQFDFKTIEAATSNFSEANKLGAGGFGEVYKGILMNGTEVAVKRLSKTSGQGEGEFKNEVVVVAKLQHRNLVRLLGFSLQGEEKLLVYEFVPNKSLDYFLVDASKRILLDWTTRHNIIGGISRGILYLHQDSRLKIIHRDLKASNILLDADMNPKIADFGMARIFGMDQTVDNTSRVVGTFGYMPPEYVTHGQFSMKSDVYSFGVLILEIISGKKNSSFYQIDGLVNNLVTYVWRLWEDKSLPDLIDPGIKEDCNIDEVVRYIHIGLLCVQENPADRPTMSTIHQMLTTSSITLPVPLPPGFFFGNRSGTTSSSQGLEPNQSSSKSFTCSVDEATITERRKKKQDIQLSNRPTMSTIHQMLTTSSITLPVPLPPGFFFGNRPGTTTFISVSGQICGNTGGTFRPNTTYDSNRRLILSSLASNVTGRDGFFYNSSFGQEQDRVYAMGLCVPGAKPKDCSDCITDAVTKMIQNCTNQTEAFSWPGTETLCMPVIQVTLSDFDNAWEALMRRVIAEATSSSSGSNTMYYGADRQQLGTSRSIYGFVQCSKDISPSKCEQ</sequence>
<dbReference type="GO" id="GO:0004674">
    <property type="term" value="F:protein serine/threonine kinase activity"/>
    <property type="evidence" value="ECO:0007669"/>
    <property type="project" value="UniProtKB-KW"/>
</dbReference>
<comment type="catalytic activity">
    <reaction evidence="15">
        <text>L-seryl-[protein] + ATP = O-phospho-L-seryl-[protein] + ADP + H(+)</text>
        <dbReference type="Rhea" id="RHEA:17989"/>
        <dbReference type="Rhea" id="RHEA-COMP:9863"/>
        <dbReference type="Rhea" id="RHEA-COMP:11604"/>
        <dbReference type="ChEBI" id="CHEBI:15378"/>
        <dbReference type="ChEBI" id="CHEBI:29999"/>
        <dbReference type="ChEBI" id="CHEBI:30616"/>
        <dbReference type="ChEBI" id="CHEBI:83421"/>
        <dbReference type="ChEBI" id="CHEBI:456216"/>
    </reaction>
</comment>
<feature type="domain" description="Protein kinase" evidence="21">
    <location>
        <begin position="333"/>
        <end position="605"/>
    </location>
</feature>
<evidence type="ECO:0000256" key="6">
    <source>
        <dbReference type="ARBA" id="ARBA00022729"/>
    </source>
</evidence>
<dbReference type="FunFam" id="1.10.510.10:FF:000129">
    <property type="entry name" value="cysteine-rich receptor-like protein kinase 10"/>
    <property type="match status" value="1"/>
</dbReference>
<dbReference type="SUPFAM" id="SSF56112">
    <property type="entry name" value="Protein kinase-like (PK-like)"/>
    <property type="match status" value="1"/>
</dbReference>
<dbReference type="PROSITE" id="PS00108">
    <property type="entry name" value="PROTEIN_KINASE_ST"/>
    <property type="match status" value="1"/>
</dbReference>
<evidence type="ECO:0000256" key="7">
    <source>
        <dbReference type="ARBA" id="ARBA00022737"/>
    </source>
</evidence>
<evidence type="ECO:0000256" key="18">
    <source>
        <dbReference type="SAM" id="MobiDB-lite"/>
    </source>
</evidence>
<comment type="catalytic activity">
    <reaction evidence="16">
        <text>L-threonyl-[protein] + ATP = O-phospho-L-threonyl-[protein] + ADP + H(+)</text>
        <dbReference type="Rhea" id="RHEA:46608"/>
        <dbReference type="Rhea" id="RHEA-COMP:11060"/>
        <dbReference type="Rhea" id="RHEA-COMP:11605"/>
        <dbReference type="ChEBI" id="CHEBI:15378"/>
        <dbReference type="ChEBI" id="CHEBI:30013"/>
        <dbReference type="ChEBI" id="CHEBI:30616"/>
        <dbReference type="ChEBI" id="CHEBI:61977"/>
        <dbReference type="ChEBI" id="CHEBI:456216"/>
    </reaction>
</comment>
<dbReference type="FunFam" id="3.30.430.20:FF:000003">
    <property type="entry name" value="Cysteine-rich RLK (RECEPTOR-like protein kinase) 10"/>
    <property type="match status" value="2"/>
</dbReference>
<keyword evidence="9" id="KW-0418">Kinase</keyword>
<evidence type="ECO:0000256" key="12">
    <source>
        <dbReference type="ARBA" id="ARBA00023136"/>
    </source>
</evidence>
<dbReference type="GO" id="GO:0006950">
    <property type="term" value="P:response to stress"/>
    <property type="evidence" value="ECO:0007669"/>
    <property type="project" value="UniProtKB-ARBA"/>
</dbReference>